<feature type="compositionally biased region" description="Basic and acidic residues" evidence="1">
    <location>
        <begin position="694"/>
        <end position="717"/>
    </location>
</feature>
<feature type="compositionally biased region" description="Basic and acidic residues" evidence="1">
    <location>
        <begin position="672"/>
        <end position="683"/>
    </location>
</feature>
<evidence type="ECO:0000313" key="3">
    <source>
        <dbReference type="Proteomes" id="UP000502345"/>
    </source>
</evidence>
<geneLocation type="plasmid" evidence="2 3">
    <name>plas4</name>
</geneLocation>
<protein>
    <submittedName>
        <fullName evidence="2">Uncharacterized protein</fullName>
    </submittedName>
</protein>
<proteinExistence type="predicted"/>
<evidence type="ECO:0000313" key="2">
    <source>
        <dbReference type="EMBL" id="QIP44025.1"/>
    </source>
</evidence>
<feature type="region of interest" description="Disordered" evidence="1">
    <location>
        <begin position="590"/>
        <end position="785"/>
    </location>
</feature>
<sequence>MSEHDEVPTFSLGRGDAMRWMMAMRAGADLMRTVRESRGRAAFEDAENVARIEAVAAENGLRKLSADDTEQWNAAAAAGRVYAEQHPESGMTVRIAPLSGGRYGVQAGWEDNYTSTVVGSAKMAGELRSWLNENSNYSSIDDLRGTVEELHQHQLNLAAQTAQERATFEREESRRVEIARWLHQPEQARVRAMWEDTSHPEFRGENGFEESRRKFWLNGVFQHAQKHNGDLAKATEWALEHDKEFYGDWRKNAPRVNFQNFEEPEMRDAERNHELALIGRWASAFAADKEFEAAQAWASEHDPALYQNWQRAQAQATGLDETRRGEKSLIDAVSVSKELAAAKEWMKKAGNEQVALDWEFPDAHTWQGEDGVQAQWLRGQWHASEAYTEGLSEAEQIDEANAWMALPRNEKIAAEFNEPSTQTWEDFREEWLRGRWRDAQAEAAQAAQDAPPPLTLADRLEGRVDQSILGDKKWATAERQFTALVRDGADPDRLADVVAGITFNEKIRSPSGYASWQMREAATTGRVSQKSEDEAKREVAEEWLAQAQPGHPLDRARAALLVGQIDESFDAKLAGHYPGLLDGDRMREQANTQAARHDGNADTAENEAQRIEYTEADERGRNRSRAADSAPAHDDSRSSSDQYGEVVDLDKTHGGWDEDIPLPDEPEPDEPIYDHDVGSERSTEIPFSQATAEESERAFPLDEVGDGRTIADARAERSYAAGERSAAREERAQGEAAQVQPTEAAARAAGPLTPPTGVKPSQRRGPRKAPGTAAATAARVAKRAL</sequence>
<gene>
    <name evidence="2" type="ORF">G9444_6782</name>
</gene>
<keyword evidence="2" id="KW-0614">Plasmid</keyword>
<accession>A0A6G9D415</accession>
<feature type="compositionally biased region" description="Acidic residues" evidence="1">
    <location>
        <begin position="657"/>
        <end position="671"/>
    </location>
</feature>
<dbReference type="EMBL" id="CP050127">
    <property type="protein sequence ID" value="QIP44025.1"/>
    <property type="molecule type" value="Genomic_DNA"/>
</dbReference>
<organism evidence="2 3">
    <name type="scientific">Rhodococcus erythropolis</name>
    <name type="common">Arthrobacter picolinophilus</name>
    <dbReference type="NCBI Taxonomy" id="1833"/>
    <lineage>
        <taxon>Bacteria</taxon>
        <taxon>Bacillati</taxon>
        <taxon>Actinomycetota</taxon>
        <taxon>Actinomycetes</taxon>
        <taxon>Mycobacteriales</taxon>
        <taxon>Nocardiaceae</taxon>
        <taxon>Rhodococcus</taxon>
        <taxon>Rhodococcus erythropolis group</taxon>
    </lineage>
</organism>
<dbReference type="RefSeq" id="WP_118604570.1">
    <property type="nucleotide sequence ID" value="NZ_CP050127.1"/>
</dbReference>
<evidence type="ECO:0000256" key="1">
    <source>
        <dbReference type="SAM" id="MobiDB-lite"/>
    </source>
</evidence>
<reference evidence="2 3" key="1">
    <citation type="submission" date="2020-03" db="EMBL/GenBank/DDBJ databases">
        <title>Screen low temperature-resistant strains for efficient degradation of petroleum hydrocarbons under the low temperature.</title>
        <authorList>
            <person name="Wang Y."/>
            <person name="Chen J."/>
        </authorList>
    </citation>
    <scope>NUCLEOTIDE SEQUENCE [LARGE SCALE GENOMIC DNA]</scope>
    <source>
        <strain evidence="2 3">KB1</strain>
        <plasmid evidence="2 3">plas4</plasmid>
    </source>
</reference>
<dbReference type="AlphaFoldDB" id="A0A6G9D415"/>
<name>A0A6G9D415_RHOER</name>
<feature type="compositionally biased region" description="Basic and acidic residues" evidence="1">
    <location>
        <begin position="607"/>
        <end position="621"/>
    </location>
</feature>
<feature type="compositionally biased region" description="Low complexity" evidence="1">
    <location>
        <begin position="768"/>
        <end position="779"/>
    </location>
</feature>
<dbReference type="Proteomes" id="UP000502345">
    <property type="component" value="Plasmid plas4"/>
</dbReference>